<proteinExistence type="predicted"/>
<dbReference type="AlphaFoldDB" id="A0AAD6PZE6"/>
<evidence type="ECO:0000313" key="3">
    <source>
        <dbReference type="Proteomes" id="UP001164929"/>
    </source>
</evidence>
<feature type="signal peptide" evidence="1">
    <location>
        <begin position="1"/>
        <end position="17"/>
    </location>
</feature>
<name>A0AAD6PZE6_9ROSI</name>
<accession>A0AAD6PZE6</accession>
<feature type="chain" id="PRO_5042234762" evidence="1">
    <location>
        <begin position="18"/>
        <end position="103"/>
    </location>
</feature>
<keyword evidence="3" id="KW-1185">Reference proteome</keyword>
<evidence type="ECO:0000313" key="2">
    <source>
        <dbReference type="EMBL" id="KAJ6973402.1"/>
    </source>
</evidence>
<keyword evidence="1" id="KW-0732">Signal</keyword>
<organism evidence="2 3">
    <name type="scientific">Populus alba x Populus x berolinensis</name>
    <dbReference type="NCBI Taxonomy" id="444605"/>
    <lineage>
        <taxon>Eukaryota</taxon>
        <taxon>Viridiplantae</taxon>
        <taxon>Streptophyta</taxon>
        <taxon>Embryophyta</taxon>
        <taxon>Tracheophyta</taxon>
        <taxon>Spermatophyta</taxon>
        <taxon>Magnoliopsida</taxon>
        <taxon>eudicotyledons</taxon>
        <taxon>Gunneridae</taxon>
        <taxon>Pentapetalae</taxon>
        <taxon>rosids</taxon>
        <taxon>fabids</taxon>
        <taxon>Malpighiales</taxon>
        <taxon>Salicaceae</taxon>
        <taxon>Saliceae</taxon>
        <taxon>Populus</taxon>
    </lineage>
</organism>
<gene>
    <name evidence="2" type="ORF">NC653_033665</name>
</gene>
<comment type="caution">
    <text evidence="2">The sequence shown here is derived from an EMBL/GenBank/DDBJ whole genome shotgun (WGS) entry which is preliminary data.</text>
</comment>
<protein>
    <submittedName>
        <fullName evidence="2">Uncharacterized protein</fullName>
    </submittedName>
</protein>
<dbReference type="EMBL" id="JAQIZT010000014">
    <property type="protein sequence ID" value="KAJ6973402.1"/>
    <property type="molecule type" value="Genomic_DNA"/>
</dbReference>
<dbReference type="Proteomes" id="UP001164929">
    <property type="component" value="Chromosome 14"/>
</dbReference>
<evidence type="ECO:0000256" key="1">
    <source>
        <dbReference type="SAM" id="SignalP"/>
    </source>
</evidence>
<sequence>MVRAILLAFHFRLRVNGDVIVVKNAMAARDIAIFSNTLDISGNLLLINCETRREQKGKVFVVMEVEKKVVYMMDVMLEVVVATFLRPCYQNTEVAFLGFEMFG</sequence>
<reference evidence="2" key="1">
    <citation type="journal article" date="2023" name="Mol. Ecol. Resour.">
        <title>Chromosome-level genome assembly of a triploid poplar Populus alba 'Berolinensis'.</title>
        <authorList>
            <person name="Chen S."/>
            <person name="Yu Y."/>
            <person name="Wang X."/>
            <person name="Wang S."/>
            <person name="Zhang T."/>
            <person name="Zhou Y."/>
            <person name="He R."/>
            <person name="Meng N."/>
            <person name="Wang Y."/>
            <person name="Liu W."/>
            <person name="Liu Z."/>
            <person name="Liu J."/>
            <person name="Guo Q."/>
            <person name="Huang H."/>
            <person name="Sederoff R.R."/>
            <person name="Wang G."/>
            <person name="Qu G."/>
            <person name="Chen S."/>
        </authorList>
    </citation>
    <scope>NUCLEOTIDE SEQUENCE</scope>
    <source>
        <strain evidence="2">SC-2020</strain>
    </source>
</reference>